<dbReference type="EMBL" id="JAWWNJ010000149">
    <property type="protein sequence ID" value="KAK6981595.1"/>
    <property type="molecule type" value="Genomic_DNA"/>
</dbReference>
<evidence type="ECO:0000313" key="2">
    <source>
        <dbReference type="Proteomes" id="UP001362999"/>
    </source>
</evidence>
<evidence type="ECO:0000313" key="1">
    <source>
        <dbReference type="EMBL" id="KAK6981595.1"/>
    </source>
</evidence>
<comment type="caution">
    <text evidence="1">The sequence shown here is derived from an EMBL/GenBank/DDBJ whole genome shotgun (WGS) entry which is preliminary data.</text>
</comment>
<keyword evidence="2" id="KW-1185">Reference proteome</keyword>
<reference evidence="1 2" key="1">
    <citation type="journal article" date="2024" name="J Genomics">
        <title>Draft genome sequencing and assembly of Favolaschia claudopus CIRM-BRFM 2984 isolated from oak limbs.</title>
        <authorList>
            <person name="Navarro D."/>
            <person name="Drula E."/>
            <person name="Chaduli D."/>
            <person name="Cazenave R."/>
            <person name="Ahrendt S."/>
            <person name="Wang J."/>
            <person name="Lipzen A."/>
            <person name="Daum C."/>
            <person name="Barry K."/>
            <person name="Grigoriev I.V."/>
            <person name="Favel A."/>
            <person name="Rosso M.N."/>
            <person name="Martin F."/>
        </authorList>
    </citation>
    <scope>NUCLEOTIDE SEQUENCE [LARGE SCALE GENOMIC DNA]</scope>
    <source>
        <strain evidence="1 2">CIRM-BRFM 2984</strain>
    </source>
</reference>
<name>A0AAV9ZGX7_9AGAR</name>
<proteinExistence type="predicted"/>
<gene>
    <name evidence="1" type="ORF">R3P38DRAFT_3460136</name>
</gene>
<sequence>MAGSDARSSRTSSLQVLSLGSAGTRFALSATEETSDRREDGRARARSRLSGVDKLVEEDHHCVYGWHGWWGYVPLLFPSSPVLFVWSCDTDLRLTRTAILKCSVTVHRGQCRSLCRLNRGAGASGRRGMGSPGKWAEWAAYMDWRRLRMRWTRKRRRKIVGVGVDAGKEGRTCRMSGVFSYSCFAFLSLASVSASLRFSFLLLPVSSATGPLPLAVLAPAAVQPLHSSRRLPAERLVGPAGDPRLGTILHSGLHLRNAVDAVFCAVRDGVRRVGGGVAFKSREDEEGRGLLLTICASTDIGRRDQVRACLFVLRYPFLRLPPLVLNSSLFVFPRTPPATLPLASFHGLAVIARRYAFVEADMWMSAAVSILHRRLGTGDGAWCSSVFDLMRVSTRASRSELAERFSAERCHKPGIEEPASWMAGRGGVPVRVRMREGRAGADVSADTVQLTT</sequence>
<accession>A0AAV9ZGX7</accession>
<dbReference type="Proteomes" id="UP001362999">
    <property type="component" value="Unassembled WGS sequence"/>
</dbReference>
<dbReference type="AlphaFoldDB" id="A0AAV9ZGX7"/>
<protein>
    <submittedName>
        <fullName evidence="1">Uncharacterized protein</fullName>
    </submittedName>
</protein>
<organism evidence="1 2">
    <name type="scientific">Favolaschia claudopus</name>
    <dbReference type="NCBI Taxonomy" id="2862362"/>
    <lineage>
        <taxon>Eukaryota</taxon>
        <taxon>Fungi</taxon>
        <taxon>Dikarya</taxon>
        <taxon>Basidiomycota</taxon>
        <taxon>Agaricomycotina</taxon>
        <taxon>Agaricomycetes</taxon>
        <taxon>Agaricomycetidae</taxon>
        <taxon>Agaricales</taxon>
        <taxon>Marasmiineae</taxon>
        <taxon>Mycenaceae</taxon>
        <taxon>Favolaschia</taxon>
    </lineage>
</organism>